<comment type="caution">
    <text evidence="1">The sequence shown here is derived from an EMBL/GenBank/DDBJ whole genome shotgun (WGS) entry which is preliminary data.</text>
</comment>
<dbReference type="EMBL" id="CAJHCQ010000027">
    <property type="protein sequence ID" value="CAD6559570.1"/>
    <property type="molecule type" value="Genomic_DNA"/>
</dbReference>
<proteinExistence type="predicted"/>
<dbReference type="Proteomes" id="UP000656319">
    <property type="component" value="Unassembled WGS sequence"/>
</dbReference>
<gene>
    <name evidence="1" type="ORF">LMG27952_06898</name>
</gene>
<evidence type="ECO:0000313" key="2">
    <source>
        <dbReference type="Proteomes" id="UP000656319"/>
    </source>
</evidence>
<accession>A0ABM8P919</accession>
<reference evidence="1 2" key="1">
    <citation type="submission" date="2020-10" db="EMBL/GenBank/DDBJ databases">
        <authorList>
            <person name="Peeters C."/>
        </authorList>
    </citation>
    <scope>NUCLEOTIDE SEQUENCE [LARGE SCALE GENOMIC DNA]</scope>
    <source>
        <strain evidence="1 2">LMG 27952</strain>
    </source>
</reference>
<dbReference type="RefSeq" id="WP_201700339.1">
    <property type="nucleotide sequence ID" value="NZ_CAJHCQ010000027.1"/>
</dbReference>
<evidence type="ECO:0000313" key="1">
    <source>
        <dbReference type="EMBL" id="CAD6559570.1"/>
    </source>
</evidence>
<sequence>MDNASPHRRFFAHAVRIEHIVHLDAALCDDMFFGALRDLISQDLHEMLEVLSEGGLRFKRLSQIACFDELEQWLARLAWKLELGFLVKARQPYFIVDGKGCFGYSWELSRARWFFRRDYASAVNAVHEWAAHNHAEAHARLQA</sequence>
<protein>
    <submittedName>
        <fullName evidence="1">Uncharacterized protein</fullName>
    </submittedName>
</protein>
<name>A0ABM8P919_9BURK</name>
<organism evidence="1 2">
    <name type="scientific">Paraburkholderia hiiakae</name>
    <dbReference type="NCBI Taxonomy" id="1081782"/>
    <lineage>
        <taxon>Bacteria</taxon>
        <taxon>Pseudomonadati</taxon>
        <taxon>Pseudomonadota</taxon>
        <taxon>Betaproteobacteria</taxon>
        <taxon>Burkholderiales</taxon>
        <taxon>Burkholderiaceae</taxon>
        <taxon>Paraburkholderia</taxon>
    </lineage>
</organism>
<keyword evidence="2" id="KW-1185">Reference proteome</keyword>